<name>A0A1W1UZ38_9DEIO</name>
<dbReference type="STRING" id="695939.SAMN00790413_03787"/>
<keyword evidence="3" id="KW-1185">Reference proteome</keyword>
<evidence type="ECO:0000313" key="3">
    <source>
        <dbReference type="Proteomes" id="UP000192582"/>
    </source>
</evidence>
<dbReference type="AlphaFoldDB" id="A0A1W1UZ38"/>
<sequence>MRPMNEALMTALASALEARVAVDAGRFDEARQLLVIMDEHLDQGQGGNAAHSARRKKILRLESEVRDLLPAAETPTAKAAPVVEATPTDVEVSDAPVVTPVAASTADDVAPPVAQASTDPKEVTSPALEPVAAKKKGVAAPQHLPAEAWALVGEALRAEGADVATLDALAARHRYMVKARTERNTYGMKVAERLALQAEVEAAALRGDVDAANKAWDRLFDVVTAIRGAAQKLRRAGTPDPEKDRDYDAARVDSLKIKAWARGR</sequence>
<proteinExistence type="predicted"/>
<protein>
    <submittedName>
        <fullName evidence="2">Uncharacterized protein</fullName>
    </submittedName>
</protein>
<feature type="compositionally biased region" description="Low complexity" evidence="1">
    <location>
        <begin position="103"/>
        <end position="114"/>
    </location>
</feature>
<gene>
    <name evidence="2" type="ORF">SAMN00790413_03787</name>
</gene>
<reference evidence="2 3" key="1">
    <citation type="submission" date="2017-04" db="EMBL/GenBank/DDBJ databases">
        <authorList>
            <person name="Afonso C.L."/>
            <person name="Miller P.J."/>
            <person name="Scott M.A."/>
            <person name="Spackman E."/>
            <person name="Goraichik I."/>
            <person name="Dimitrov K.M."/>
            <person name="Suarez D.L."/>
            <person name="Swayne D.E."/>
        </authorList>
    </citation>
    <scope>NUCLEOTIDE SEQUENCE [LARGE SCALE GENOMIC DNA]</scope>
    <source>
        <strain evidence="2 3">KR-140</strain>
    </source>
</reference>
<evidence type="ECO:0000313" key="2">
    <source>
        <dbReference type="EMBL" id="SMB86367.1"/>
    </source>
</evidence>
<accession>A0A1W1UZ38</accession>
<dbReference type="Proteomes" id="UP000192582">
    <property type="component" value="Unassembled WGS sequence"/>
</dbReference>
<organism evidence="2 3">
    <name type="scientific">Deinococcus hopiensis KR-140</name>
    <dbReference type="NCBI Taxonomy" id="695939"/>
    <lineage>
        <taxon>Bacteria</taxon>
        <taxon>Thermotogati</taxon>
        <taxon>Deinococcota</taxon>
        <taxon>Deinococci</taxon>
        <taxon>Deinococcales</taxon>
        <taxon>Deinococcaceae</taxon>
        <taxon>Deinococcus</taxon>
    </lineage>
</organism>
<evidence type="ECO:0000256" key="1">
    <source>
        <dbReference type="SAM" id="MobiDB-lite"/>
    </source>
</evidence>
<dbReference type="EMBL" id="FWWU01000008">
    <property type="protein sequence ID" value="SMB86367.1"/>
    <property type="molecule type" value="Genomic_DNA"/>
</dbReference>
<feature type="region of interest" description="Disordered" evidence="1">
    <location>
        <begin position="103"/>
        <end position="124"/>
    </location>
</feature>